<evidence type="ECO:0000256" key="9">
    <source>
        <dbReference type="SAM" id="MobiDB-lite"/>
    </source>
</evidence>
<evidence type="ECO:0000256" key="4">
    <source>
        <dbReference type="ARBA" id="ARBA00023125"/>
    </source>
</evidence>
<dbReference type="CDD" id="cd00086">
    <property type="entry name" value="homeodomain"/>
    <property type="match status" value="1"/>
</dbReference>
<dbReference type="EMBL" id="JBCNJP010000007">
    <property type="protein sequence ID" value="KAK9076102.1"/>
    <property type="molecule type" value="Genomic_DNA"/>
</dbReference>
<gene>
    <name evidence="11" type="ORF">SSX86_004435</name>
</gene>
<comment type="caution">
    <text evidence="11">The sequence shown here is derived from an EMBL/GenBank/DDBJ whole genome shotgun (WGS) entry which is preliminary data.</text>
</comment>
<keyword evidence="4 8" id="KW-0238">DNA-binding</keyword>
<keyword evidence="5 8" id="KW-0371">Homeobox</keyword>
<feature type="region of interest" description="Disordered" evidence="9">
    <location>
        <begin position="159"/>
        <end position="178"/>
    </location>
</feature>
<dbReference type="PANTHER" id="PTHR11850">
    <property type="entry name" value="HOMEOBOX PROTEIN TRANSCRIPTION FACTORS"/>
    <property type="match status" value="1"/>
</dbReference>
<dbReference type="Pfam" id="PF07526">
    <property type="entry name" value="POX"/>
    <property type="match status" value="1"/>
</dbReference>
<comment type="subcellular location">
    <subcellularLocation>
        <location evidence="1 8">Nucleus</location>
    </subcellularLocation>
</comment>
<feature type="domain" description="Homeobox" evidence="10">
    <location>
        <begin position="388"/>
        <end position="451"/>
    </location>
</feature>
<dbReference type="GO" id="GO:0005634">
    <property type="term" value="C:nucleus"/>
    <property type="evidence" value="ECO:0007669"/>
    <property type="project" value="UniProtKB-SubCell"/>
</dbReference>
<dbReference type="Pfam" id="PF05920">
    <property type="entry name" value="Homeobox_KN"/>
    <property type="match status" value="1"/>
</dbReference>
<dbReference type="Gene3D" id="1.10.10.60">
    <property type="entry name" value="Homeodomain-like"/>
    <property type="match status" value="1"/>
</dbReference>
<organism evidence="11 12">
    <name type="scientific">Deinandra increscens subsp. villosa</name>
    <dbReference type="NCBI Taxonomy" id="3103831"/>
    <lineage>
        <taxon>Eukaryota</taxon>
        <taxon>Viridiplantae</taxon>
        <taxon>Streptophyta</taxon>
        <taxon>Embryophyta</taxon>
        <taxon>Tracheophyta</taxon>
        <taxon>Spermatophyta</taxon>
        <taxon>Magnoliopsida</taxon>
        <taxon>eudicotyledons</taxon>
        <taxon>Gunneridae</taxon>
        <taxon>Pentapetalae</taxon>
        <taxon>asterids</taxon>
        <taxon>campanulids</taxon>
        <taxon>Asterales</taxon>
        <taxon>Asteraceae</taxon>
        <taxon>Asteroideae</taxon>
        <taxon>Heliantheae alliance</taxon>
        <taxon>Madieae</taxon>
        <taxon>Madiinae</taxon>
        <taxon>Deinandra</taxon>
    </lineage>
</organism>
<evidence type="ECO:0000259" key="10">
    <source>
        <dbReference type="PROSITE" id="PS50071"/>
    </source>
</evidence>
<dbReference type="SMART" id="SM00389">
    <property type="entry name" value="HOX"/>
    <property type="match status" value="1"/>
</dbReference>
<feature type="DNA-binding region" description="Homeobox" evidence="8">
    <location>
        <begin position="390"/>
        <end position="452"/>
    </location>
</feature>
<evidence type="ECO:0000256" key="2">
    <source>
        <dbReference type="ARBA" id="ARBA00006454"/>
    </source>
</evidence>
<keyword evidence="12" id="KW-1185">Reference proteome</keyword>
<proteinExistence type="inferred from homology"/>
<dbReference type="InterPro" id="IPR006563">
    <property type="entry name" value="POX_dom"/>
</dbReference>
<dbReference type="InterPro" id="IPR008422">
    <property type="entry name" value="KN_HD"/>
</dbReference>
<dbReference type="GO" id="GO:0003677">
    <property type="term" value="F:DNA binding"/>
    <property type="evidence" value="ECO:0007669"/>
    <property type="project" value="UniProtKB-UniRule"/>
</dbReference>
<evidence type="ECO:0000313" key="12">
    <source>
        <dbReference type="Proteomes" id="UP001408789"/>
    </source>
</evidence>
<keyword evidence="3" id="KW-0805">Transcription regulation</keyword>
<dbReference type="AlphaFoldDB" id="A0AAP0DNK2"/>
<accession>A0AAP0DNK2</accession>
<keyword evidence="6" id="KW-0804">Transcription</keyword>
<dbReference type="InterPro" id="IPR050224">
    <property type="entry name" value="TALE_homeobox"/>
</dbReference>
<dbReference type="PROSITE" id="PS50071">
    <property type="entry name" value="HOMEOBOX_2"/>
    <property type="match status" value="1"/>
</dbReference>
<dbReference type="InterPro" id="IPR001356">
    <property type="entry name" value="HD"/>
</dbReference>
<sequence>MENNGFNIPMGENFIIPDENFQYASMVSFNQKSYLDQNHQIPPEFPMLSMVPNEPINVTGVTNPTEYLGTSFPSNDHMDVPISATSLASLLASRLGQHGQHESLNCPPFGQSLEVPKTVVPNNYFPDIFGYDGTLDDMSRKWELNKFLTPTNERIGFNTDPNGWIPGDHNPSVSSGSDGNELSLGLATCSGVSNLSLHGSQLGCVEQASSCNSKNLTLGSDSNNNRPIRVLQCSSGSNGYLHVMQEILTEIASYSNGSPDQMTYKQTSFDELSDGNRFNPVLRSYGIEEKKKNLLTLLEMVDERYNQCVDEIHTVISAFHSVTELDPQIHACFALHTVTFFYKNLREKICNHIVSMGSNFITSDPKEEELPSFLPKQWALQQLRRKDQQLWRPQRGLPEKSVSVLRAWMFQNFLHPYPKDAEKQLLAVKSGLTRSQVSNWFINARVRLWKPMIEEMYLEMNRRRIRDEETASSHRNHQYHT</sequence>
<name>A0AAP0DNK2_9ASTR</name>
<evidence type="ECO:0000256" key="3">
    <source>
        <dbReference type="ARBA" id="ARBA00023015"/>
    </source>
</evidence>
<dbReference type="SUPFAM" id="SSF46689">
    <property type="entry name" value="Homeodomain-like"/>
    <property type="match status" value="1"/>
</dbReference>
<dbReference type="InterPro" id="IPR009057">
    <property type="entry name" value="Homeodomain-like_sf"/>
</dbReference>
<evidence type="ECO:0000256" key="6">
    <source>
        <dbReference type="ARBA" id="ARBA00023163"/>
    </source>
</evidence>
<comment type="similarity">
    <text evidence="2">Belongs to the TALE/BELL homeobox family.</text>
</comment>
<evidence type="ECO:0000256" key="7">
    <source>
        <dbReference type="ARBA" id="ARBA00023242"/>
    </source>
</evidence>
<evidence type="ECO:0000256" key="8">
    <source>
        <dbReference type="PROSITE-ProRule" id="PRU00108"/>
    </source>
</evidence>
<dbReference type="SMART" id="SM00574">
    <property type="entry name" value="POX"/>
    <property type="match status" value="1"/>
</dbReference>
<reference evidence="11 12" key="1">
    <citation type="submission" date="2024-04" db="EMBL/GenBank/DDBJ databases">
        <title>The reference genome of an endangered Asteraceae, Deinandra increscens subsp. villosa, native to the Central Coast of California.</title>
        <authorList>
            <person name="Guilliams M."/>
            <person name="Hasenstab-Lehman K."/>
            <person name="Meyer R."/>
            <person name="Mcevoy S."/>
        </authorList>
    </citation>
    <scope>NUCLEOTIDE SEQUENCE [LARGE SCALE GENOMIC DNA]</scope>
    <source>
        <tissue evidence="11">Leaf</tissue>
    </source>
</reference>
<evidence type="ECO:0000256" key="5">
    <source>
        <dbReference type="ARBA" id="ARBA00023155"/>
    </source>
</evidence>
<evidence type="ECO:0000313" key="11">
    <source>
        <dbReference type="EMBL" id="KAK9076102.1"/>
    </source>
</evidence>
<dbReference type="Proteomes" id="UP001408789">
    <property type="component" value="Unassembled WGS sequence"/>
</dbReference>
<keyword evidence="7 8" id="KW-0539">Nucleus</keyword>
<protein>
    <recommendedName>
        <fullName evidence="10">Homeobox domain-containing protein</fullName>
    </recommendedName>
</protein>
<dbReference type="GO" id="GO:0006355">
    <property type="term" value="P:regulation of DNA-templated transcription"/>
    <property type="evidence" value="ECO:0007669"/>
    <property type="project" value="InterPro"/>
</dbReference>
<evidence type="ECO:0000256" key="1">
    <source>
        <dbReference type="ARBA" id="ARBA00004123"/>
    </source>
</evidence>